<keyword evidence="2" id="KW-1185">Reference proteome</keyword>
<reference evidence="1" key="1">
    <citation type="journal article" date="2023" name="Plant J.">
        <title>The genome of the king protea, Protea cynaroides.</title>
        <authorList>
            <person name="Chang J."/>
            <person name="Duong T.A."/>
            <person name="Schoeman C."/>
            <person name="Ma X."/>
            <person name="Roodt D."/>
            <person name="Barker N."/>
            <person name="Li Z."/>
            <person name="Van de Peer Y."/>
            <person name="Mizrachi E."/>
        </authorList>
    </citation>
    <scope>NUCLEOTIDE SEQUENCE</scope>
    <source>
        <tissue evidence="1">Young leaves</tissue>
    </source>
</reference>
<dbReference type="InterPro" id="IPR036291">
    <property type="entry name" value="NAD(P)-bd_dom_sf"/>
</dbReference>
<dbReference type="EMBL" id="JAMYWD010000010">
    <property type="protein sequence ID" value="KAJ4959471.1"/>
    <property type="molecule type" value="Genomic_DNA"/>
</dbReference>
<accession>A0A9Q0H6E7</accession>
<gene>
    <name evidence="1" type="ORF">NE237_026582</name>
</gene>
<organism evidence="1 2">
    <name type="scientific">Protea cynaroides</name>
    <dbReference type="NCBI Taxonomy" id="273540"/>
    <lineage>
        <taxon>Eukaryota</taxon>
        <taxon>Viridiplantae</taxon>
        <taxon>Streptophyta</taxon>
        <taxon>Embryophyta</taxon>
        <taxon>Tracheophyta</taxon>
        <taxon>Spermatophyta</taxon>
        <taxon>Magnoliopsida</taxon>
        <taxon>Proteales</taxon>
        <taxon>Proteaceae</taxon>
        <taxon>Protea</taxon>
    </lineage>
</organism>
<evidence type="ECO:0000313" key="1">
    <source>
        <dbReference type="EMBL" id="KAJ4959471.1"/>
    </source>
</evidence>
<dbReference type="Proteomes" id="UP001141806">
    <property type="component" value="Unassembled WGS sequence"/>
</dbReference>
<dbReference type="SUPFAM" id="SSF51735">
    <property type="entry name" value="NAD(P)-binding Rossmann-fold domains"/>
    <property type="match status" value="1"/>
</dbReference>
<sequence>MFFNLDPLLPNSPCIIRKPASQMESHGLIEDLMPTDVSQVDDCKRFIKEAVSPFGKLDHLVCNAGFGSFCGFEVVDAFLLPPPAKGLERMDKLDGTNRGHYERMPKMIFLAEEAFDGLEKRVEKGASGCRCWPKGPGYRAGTQDGVRSLNNGP</sequence>
<proteinExistence type="predicted"/>
<protein>
    <submittedName>
        <fullName evidence="1">Uncharacterized protein</fullName>
    </submittedName>
</protein>
<comment type="caution">
    <text evidence="1">The sequence shown here is derived from an EMBL/GenBank/DDBJ whole genome shotgun (WGS) entry which is preliminary data.</text>
</comment>
<name>A0A9Q0H6E7_9MAGN</name>
<dbReference type="Gene3D" id="3.40.50.720">
    <property type="entry name" value="NAD(P)-binding Rossmann-like Domain"/>
    <property type="match status" value="1"/>
</dbReference>
<evidence type="ECO:0000313" key="2">
    <source>
        <dbReference type="Proteomes" id="UP001141806"/>
    </source>
</evidence>
<dbReference type="AlphaFoldDB" id="A0A9Q0H6E7"/>